<sequence>MRLCSGLGKRTWKLSSSRLVAPNKFSEYLILRCKVRPPCIFGSHNHLLHAIINQGLQVPKHGDHVGDSNWRQGASNDISRAYTTQFWFHLMCAPNGPVALLQLRCLPHMNV</sequence>
<accession>A0AAJ0AUH5</accession>
<keyword evidence="2" id="KW-1185">Reference proteome</keyword>
<dbReference type="EMBL" id="JAHMHR010000005">
    <property type="protein sequence ID" value="KAK1690603.1"/>
    <property type="molecule type" value="Genomic_DNA"/>
</dbReference>
<protein>
    <submittedName>
        <fullName evidence="1">Uncharacterized protein</fullName>
    </submittedName>
</protein>
<reference evidence="1" key="1">
    <citation type="submission" date="2021-06" db="EMBL/GenBank/DDBJ databases">
        <title>Comparative genomics, transcriptomics and evolutionary studies reveal genomic signatures of adaptation to plant cell wall in hemibiotrophic fungi.</title>
        <authorList>
            <consortium name="DOE Joint Genome Institute"/>
            <person name="Baroncelli R."/>
            <person name="Diaz J.F."/>
            <person name="Benocci T."/>
            <person name="Peng M."/>
            <person name="Battaglia E."/>
            <person name="Haridas S."/>
            <person name="Andreopoulos W."/>
            <person name="Labutti K."/>
            <person name="Pangilinan J."/>
            <person name="Floch G.L."/>
            <person name="Makela M.R."/>
            <person name="Henrissat B."/>
            <person name="Grigoriev I.V."/>
            <person name="Crouch J.A."/>
            <person name="De Vries R.P."/>
            <person name="Sukno S.A."/>
            <person name="Thon M.R."/>
        </authorList>
    </citation>
    <scope>NUCLEOTIDE SEQUENCE</scope>
    <source>
        <strain evidence="1">CBS 193.32</strain>
    </source>
</reference>
<dbReference type="RefSeq" id="XP_060434298.1">
    <property type="nucleotide sequence ID" value="XM_060573808.1"/>
</dbReference>
<gene>
    <name evidence="1" type="ORF">BDP55DRAFT_647798</name>
</gene>
<dbReference type="GeneID" id="85458334"/>
<name>A0AAJ0AUH5_9PEZI</name>
<organism evidence="1 2">
    <name type="scientific">Colletotrichum godetiae</name>
    <dbReference type="NCBI Taxonomy" id="1209918"/>
    <lineage>
        <taxon>Eukaryota</taxon>
        <taxon>Fungi</taxon>
        <taxon>Dikarya</taxon>
        <taxon>Ascomycota</taxon>
        <taxon>Pezizomycotina</taxon>
        <taxon>Sordariomycetes</taxon>
        <taxon>Hypocreomycetidae</taxon>
        <taxon>Glomerellales</taxon>
        <taxon>Glomerellaceae</taxon>
        <taxon>Colletotrichum</taxon>
        <taxon>Colletotrichum acutatum species complex</taxon>
    </lineage>
</organism>
<proteinExistence type="predicted"/>
<evidence type="ECO:0000313" key="1">
    <source>
        <dbReference type="EMBL" id="KAK1690603.1"/>
    </source>
</evidence>
<dbReference type="AlphaFoldDB" id="A0AAJ0AUH5"/>
<dbReference type="Proteomes" id="UP001224890">
    <property type="component" value="Unassembled WGS sequence"/>
</dbReference>
<comment type="caution">
    <text evidence="1">The sequence shown here is derived from an EMBL/GenBank/DDBJ whole genome shotgun (WGS) entry which is preliminary data.</text>
</comment>
<evidence type="ECO:0000313" key="2">
    <source>
        <dbReference type="Proteomes" id="UP001224890"/>
    </source>
</evidence>